<sequence>MTAYTKIWKAVICCCIAYVYILSIDQGVLTEKPSMVDKVVSAGGNVSLKLNGTHYISIAWLHNSSLILLWEKNTTKSPRPNVHSQTPTCITITNAHANDSGIYTALGFTNVGLSSTRFNLWVNTTVN</sequence>
<organism evidence="2">
    <name type="scientific">Elephant endotheliotropic herpesvirus 1A</name>
    <dbReference type="NCBI Taxonomy" id="759753"/>
    <lineage>
        <taxon>Viruses</taxon>
        <taxon>Duplodnaviria</taxon>
        <taxon>Heunggongvirae</taxon>
        <taxon>Peploviricota</taxon>
        <taxon>Herviviricetes</taxon>
        <taxon>Herpesvirales</taxon>
        <taxon>Orthoherpesviridae</taxon>
        <taxon>Betaherpesvirinae</taxon>
        <taxon>Proboscivirus</taxon>
        <taxon>Proboscivirus elephantidbeta1</taxon>
        <taxon>Elephantid herpesvirus 1</taxon>
    </lineage>
</organism>
<protein>
    <submittedName>
        <fullName evidence="2">Glycoprotein vIgFam3</fullName>
    </submittedName>
</protein>
<name>A0AA97AJX7_ELHV1</name>
<gene>
    <name evidence="2" type="primary">E55</name>
</gene>
<dbReference type="Gene3D" id="2.60.40.10">
    <property type="entry name" value="Immunoglobulins"/>
    <property type="match status" value="1"/>
</dbReference>
<reference evidence="2" key="3">
    <citation type="journal article" date="2017" name="PLoS ONE">
        <title>Identification of shedders of elephant endotheliotropic herpesviruses among Asian elephants (Elephas maximus) in Switzerland.</title>
        <authorList>
            <person name="Ackermann M."/>
            <person name="Hatt J.M."/>
            <person name="Schetle N."/>
            <person name="Steinmetz H."/>
        </authorList>
    </citation>
    <scope>NUCLEOTIDE SEQUENCE</scope>
    <source>
        <strain evidence="2">Umesh</strain>
    </source>
</reference>
<reference evidence="2" key="4">
    <citation type="submission" date="2023-09" db="EMBL/GenBank/DDBJ databases">
        <title>Epidemiological, serological and virological analysis of an outbreak of Elephant endotheliotropic hemorrhagic disease in Switzerland.</title>
        <authorList>
            <person name="Ackermann M."/>
            <person name="Kubacki J."/>
            <person name="Hatt J.-M."/>
            <person name="Schetle N."/>
            <person name="Steinmetz H."/>
            <person name="Heaggans-Ebbesen S.Y."/>
            <person name="Hayward G.S."/>
        </authorList>
    </citation>
    <scope>NUCLEOTIDE SEQUENCE</scope>
    <source>
        <strain evidence="2">Umesh</strain>
    </source>
</reference>
<dbReference type="InterPro" id="IPR036179">
    <property type="entry name" value="Ig-like_dom_sf"/>
</dbReference>
<keyword evidence="1" id="KW-1133">Transmembrane helix</keyword>
<dbReference type="SUPFAM" id="SSF48726">
    <property type="entry name" value="Immunoglobulin"/>
    <property type="match status" value="1"/>
</dbReference>
<evidence type="ECO:0000256" key="1">
    <source>
        <dbReference type="SAM" id="Phobius"/>
    </source>
</evidence>
<accession>A0AA97AJX7</accession>
<proteinExistence type="predicted"/>
<evidence type="ECO:0000313" key="2">
    <source>
        <dbReference type="EMBL" id="WNZ34476.1"/>
    </source>
</evidence>
<dbReference type="InterPro" id="IPR013783">
    <property type="entry name" value="Ig-like_fold"/>
</dbReference>
<reference evidence="2" key="1">
    <citation type="journal article" date="2013" name="Genome Announc.">
        <title>Complete Genome Sequence of Elephant Endotheliotropic Herpesvirus 1A.</title>
        <authorList>
            <person name="Ling P.D."/>
            <person name="Reid J.G."/>
            <person name="Qin X."/>
            <person name="Muzny D.M."/>
            <person name="Gibbs R."/>
            <person name="Petrosino J."/>
            <person name="Peng R."/>
            <person name="Zong J.C."/>
            <person name="Heaggans S.Y."/>
            <person name="Hayward G.S."/>
        </authorList>
    </citation>
    <scope>NUCLEOTIDE SEQUENCE</scope>
    <source>
        <strain evidence="2">Umesh</strain>
    </source>
</reference>
<dbReference type="EMBL" id="OR543011">
    <property type="protein sequence ID" value="WNZ34476.1"/>
    <property type="molecule type" value="Genomic_DNA"/>
</dbReference>
<keyword evidence="1" id="KW-0812">Transmembrane</keyword>
<keyword evidence="1" id="KW-0472">Membrane</keyword>
<reference evidence="2" key="2">
    <citation type="journal article" date="2016" name="MSphere">
        <title>Comparison of the Gene Coding Contents and Other Unusual Features of the GC-Rich and AT-Rich Branch Probosciviruses.</title>
        <authorList>
            <person name="Ling P.D."/>
            <person name="Long S.Y."/>
            <person name="Zong J.C."/>
            <person name="Heaggans S.Y."/>
            <person name="Qin X."/>
            <person name="Hayward G.S."/>
        </authorList>
    </citation>
    <scope>NUCLEOTIDE SEQUENCE</scope>
    <source>
        <strain evidence="2">Umesh</strain>
    </source>
</reference>
<feature type="transmembrane region" description="Helical" evidence="1">
    <location>
        <begin position="7"/>
        <end position="24"/>
    </location>
</feature>